<dbReference type="PANTHER" id="PTHR33346">
    <property type="entry name" value="DEHYDRIN XERO 2-RELATED"/>
    <property type="match status" value="1"/>
</dbReference>
<feature type="compositionally biased region" description="Basic and acidic residues" evidence="3">
    <location>
        <begin position="15"/>
        <end position="30"/>
    </location>
</feature>
<evidence type="ECO:0000256" key="3">
    <source>
        <dbReference type="SAM" id="MobiDB-lite"/>
    </source>
</evidence>
<name>A0A6A2WJY0_HIBSY</name>
<dbReference type="GO" id="GO:0005829">
    <property type="term" value="C:cytosol"/>
    <property type="evidence" value="ECO:0007669"/>
    <property type="project" value="TreeGrafter"/>
</dbReference>
<feature type="compositionally biased region" description="Basic residues" evidence="3">
    <location>
        <begin position="160"/>
        <end position="170"/>
    </location>
</feature>
<feature type="region of interest" description="Disordered" evidence="3">
    <location>
        <begin position="83"/>
        <end position="186"/>
    </location>
</feature>
<evidence type="ECO:0000313" key="4">
    <source>
        <dbReference type="EMBL" id="KAE8659468.1"/>
    </source>
</evidence>
<dbReference type="GO" id="GO:0009414">
    <property type="term" value="P:response to water deprivation"/>
    <property type="evidence" value="ECO:0007669"/>
    <property type="project" value="UniProtKB-ARBA"/>
</dbReference>
<feature type="compositionally biased region" description="Basic and acidic residues" evidence="3">
    <location>
        <begin position="171"/>
        <end position="186"/>
    </location>
</feature>
<reference evidence="4" key="1">
    <citation type="submission" date="2019-09" db="EMBL/GenBank/DDBJ databases">
        <title>Draft genome information of white flower Hibiscus syriacus.</title>
        <authorList>
            <person name="Kim Y.-M."/>
        </authorList>
    </citation>
    <scope>NUCLEOTIDE SEQUENCE [LARGE SCALE GENOMIC DNA]</scope>
    <source>
        <strain evidence="4">YM2019G1</strain>
    </source>
</reference>
<comment type="similarity">
    <text evidence="1 2">Belongs to the plant dehydrin family.</text>
</comment>
<dbReference type="GO" id="GO:0009631">
    <property type="term" value="P:cold acclimation"/>
    <property type="evidence" value="ECO:0007669"/>
    <property type="project" value="TreeGrafter"/>
</dbReference>
<protein>
    <submittedName>
        <fullName evidence="4">Bifunctional phosphatase IMPL2</fullName>
    </submittedName>
</protein>
<gene>
    <name evidence="4" type="ORF">F3Y22_tig00116962pilonHSYRG00484</name>
</gene>
<dbReference type="GO" id="GO:0046872">
    <property type="term" value="F:metal ion binding"/>
    <property type="evidence" value="ECO:0007669"/>
    <property type="project" value="UniProtKB-ARBA"/>
</dbReference>
<dbReference type="EMBL" id="VEPZ02001737">
    <property type="protein sequence ID" value="KAE8659468.1"/>
    <property type="molecule type" value="Genomic_DNA"/>
</dbReference>
<proteinExistence type="inferred from homology"/>
<organism evidence="4 5">
    <name type="scientific">Hibiscus syriacus</name>
    <name type="common">Rose of Sharon</name>
    <dbReference type="NCBI Taxonomy" id="106335"/>
    <lineage>
        <taxon>Eukaryota</taxon>
        <taxon>Viridiplantae</taxon>
        <taxon>Streptophyta</taxon>
        <taxon>Embryophyta</taxon>
        <taxon>Tracheophyta</taxon>
        <taxon>Spermatophyta</taxon>
        <taxon>Magnoliopsida</taxon>
        <taxon>eudicotyledons</taxon>
        <taxon>Gunneridae</taxon>
        <taxon>Pentapetalae</taxon>
        <taxon>rosids</taxon>
        <taxon>malvids</taxon>
        <taxon>Malvales</taxon>
        <taxon>Malvaceae</taxon>
        <taxon>Malvoideae</taxon>
        <taxon>Hibiscus</taxon>
    </lineage>
</organism>
<dbReference type="PROSITE" id="PS00315">
    <property type="entry name" value="DEHYDRIN_1"/>
    <property type="match status" value="1"/>
</dbReference>
<dbReference type="AlphaFoldDB" id="A0A6A2WJY0"/>
<sequence length="186" mass="20852">MADLRDVHGNPIQLTDEHGNPVQLTDEHGNPVHVSGVATTHTEQQQTQMGYDISAAYDAQPQQQLYYKQPFPEAQRVHYEVSNTTREEILRSNTSSSSSSEDDVMCGRRKKKGLKEKIKEKLTGGKHKAAEAGKESQTVTYVAKTSVTTTTSDAMSPPEHHHHHDQHQKKSMTEKIKEKLPGHHSH</sequence>
<feature type="compositionally biased region" description="Low complexity" evidence="3">
    <location>
        <begin position="138"/>
        <end position="151"/>
    </location>
</feature>
<evidence type="ECO:0000313" key="5">
    <source>
        <dbReference type="Proteomes" id="UP000436088"/>
    </source>
</evidence>
<dbReference type="InterPro" id="IPR000167">
    <property type="entry name" value="Dehydrin"/>
</dbReference>
<dbReference type="Pfam" id="PF00257">
    <property type="entry name" value="Dehydrin"/>
    <property type="match status" value="1"/>
</dbReference>
<evidence type="ECO:0000256" key="2">
    <source>
        <dbReference type="RuleBase" id="RU003995"/>
    </source>
</evidence>
<dbReference type="Proteomes" id="UP000436088">
    <property type="component" value="Unassembled WGS sequence"/>
</dbReference>
<comment type="caution">
    <text evidence="4">The sequence shown here is derived from an EMBL/GenBank/DDBJ whole genome shotgun (WGS) entry which is preliminary data.</text>
</comment>
<evidence type="ECO:0000256" key="1">
    <source>
        <dbReference type="ARBA" id="ARBA00008403"/>
    </source>
</evidence>
<dbReference type="PROSITE" id="PS00823">
    <property type="entry name" value="DEHYDRIN_2"/>
    <property type="match status" value="1"/>
</dbReference>
<keyword evidence="5" id="KW-1185">Reference proteome</keyword>
<dbReference type="GO" id="GO:0009737">
    <property type="term" value="P:response to abscisic acid"/>
    <property type="evidence" value="ECO:0007669"/>
    <property type="project" value="TreeGrafter"/>
</dbReference>
<feature type="region of interest" description="Disordered" evidence="3">
    <location>
        <begin position="1"/>
        <end position="32"/>
    </location>
</feature>
<accession>A0A6A2WJY0</accession>
<dbReference type="InterPro" id="IPR030513">
    <property type="entry name" value="Dehydrin_CS"/>
</dbReference>
<feature type="compositionally biased region" description="Basic and acidic residues" evidence="3">
    <location>
        <begin position="115"/>
        <end position="134"/>
    </location>
</feature>
<dbReference type="PANTHER" id="PTHR33346:SF5">
    <property type="entry name" value="DEHYDRIN LEA-RELATED"/>
    <property type="match status" value="1"/>
</dbReference>